<dbReference type="Pfam" id="PF12066">
    <property type="entry name" value="SERRATE_Ars2_N"/>
    <property type="match status" value="1"/>
</dbReference>
<dbReference type="InterPro" id="IPR021933">
    <property type="entry name" value="SERRATE/Ars2_N"/>
</dbReference>
<dbReference type="AlphaFoldDB" id="A0A915ISC8"/>
<feature type="domain" description="SERRATE/Ars2 N-terminal" evidence="8">
    <location>
        <begin position="99"/>
        <end position="208"/>
    </location>
</feature>
<feature type="region of interest" description="Disordered" evidence="6">
    <location>
        <begin position="749"/>
        <end position="886"/>
    </location>
</feature>
<keyword evidence="4" id="KW-0539">Nucleus</keyword>
<feature type="compositionally biased region" description="Acidic residues" evidence="6">
    <location>
        <begin position="338"/>
        <end position="353"/>
    </location>
</feature>
<proteinExistence type="inferred from homology"/>
<dbReference type="Proteomes" id="UP000887565">
    <property type="component" value="Unplaced"/>
</dbReference>
<dbReference type="SUPFAM" id="SSF54928">
    <property type="entry name" value="RNA-binding domain, RBD"/>
    <property type="match status" value="1"/>
</dbReference>
<sequence length="886" mass="101747">MGDSDDEFGRRRGRDKFMKERNDFQQDKRRDFSQNDRRGYMQNRNDYRMRDNRQASPPTKRLRREWDDNYDPSIRRDGQENAPQSGGGSSGGSNMMSFKQFLTTQDDSISDEEAIQKYQDYKLEHKRQQLHSFFVQHKDEEWFRLKYHPEDSAKLKAEQSIAIQRRLSVFLDLQEKKWLDKCNLDHDNCQNIIKFMDAVVIKLEGGTDEDIAALEKLEELLDDSYEEPPKRTVTERDATKEKTSRIRQESENSEKPMKKGGEDGALSDSDVSEKGSVGSDKSKSPLPPSAGENVKETEDLSEKDEPKQSEEQAIEQTTKNEDKFNGNHKSRKRKLESTDEQDVDELSPDEEDGISSPVPKEKSSSPKRKTSSAKDEFVDSVNPTRMVLHKTSSIFLRNLAPSITKSEVEALCKRFPGFLRVSLAEPIPDRKFYRRGWVTFKRDVNIKEICWNLNSVRLKDCDMLPIVNRDLLRRVRFANGVLSHKQVAQNDLRLAARLVQIYDKKYNLWQDEVNGDGQLQKNSARHDHCPSEFNFTSKNPLLRNITDFLIEEASAEEEELLGTFANSGDESDQKVVFERDDQILKVLDRIILYLRVVHSIDFYNHGEYFCEDEMPHRCGLIHARGPPIPPSQYGMDDKGRTLLSTSFITDFCKIFENHLQQLLSPKDRLSDDEADKLGRKDVEKEVEAFINANCQELAKDKWLCPLSGKKFKGPEFVRKHILNKHNEKLDEVRTEVLYFNNFVCDPKRPTPVETKPSVMQSQQSYSQQSSSYGGQNYGSGGGGYDRNSSRDDQPPQQRQDYYNRSSGGGGSYGGGGGGYYRNQNDYGGGGGYRRDHYQRRDFGNQGGYGGNRGAGSRHYQATPSDTRRDPRVPVTYTDLDAPEDVY</sequence>
<evidence type="ECO:0000313" key="9">
    <source>
        <dbReference type="Proteomes" id="UP000887565"/>
    </source>
</evidence>
<feature type="domain" description="SERRATE/Ars2 C-terminal" evidence="7">
    <location>
        <begin position="647"/>
        <end position="833"/>
    </location>
</feature>
<protein>
    <recommendedName>
        <fullName evidence="3">Serrate RNA effector molecule homolog</fullName>
    </recommendedName>
    <alternativeName>
        <fullName evidence="5">Arsenite-resistance protein 2 homolog</fullName>
    </alternativeName>
</protein>
<dbReference type="InterPro" id="IPR035979">
    <property type="entry name" value="RBD_domain_sf"/>
</dbReference>
<reference evidence="10" key="1">
    <citation type="submission" date="2022-11" db="UniProtKB">
        <authorList>
            <consortium name="WormBaseParasite"/>
        </authorList>
    </citation>
    <scope>IDENTIFICATION</scope>
</reference>
<feature type="compositionally biased region" description="Basic and acidic residues" evidence="6">
    <location>
        <begin position="832"/>
        <end position="842"/>
    </location>
</feature>
<dbReference type="GO" id="GO:0016604">
    <property type="term" value="C:nuclear body"/>
    <property type="evidence" value="ECO:0007669"/>
    <property type="project" value="TreeGrafter"/>
</dbReference>
<evidence type="ECO:0000313" key="10">
    <source>
        <dbReference type="WBParaSite" id="nRc.2.0.1.t16927-RA"/>
    </source>
</evidence>
<dbReference type="GO" id="GO:0003676">
    <property type="term" value="F:nucleic acid binding"/>
    <property type="evidence" value="ECO:0007669"/>
    <property type="project" value="InterPro"/>
</dbReference>
<evidence type="ECO:0000256" key="6">
    <source>
        <dbReference type="SAM" id="MobiDB-lite"/>
    </source>
</evidence>
<evidence type="ECO:0000256" key="1">
    <source>
        <dbReference type="ARBA" id="ARBA00004123"/>
    </source>
</evidence>
<feature type="compositionally biased region" description="Basic and acidic residues" evidence="6">
    <location>
        <begin position="227"/>
        <end position="262"/>
    </location>
</feature>
<dbReference type="OMA" id="FEDKIMQ"/>
<dbReference type="InterPro" id="IPR039727">
    <property type="entry name" value="SE/Ars2"/>
</dbReference>
<evidence type="ECO:0000256" key="3">
    <source>
        <dbReference type="ARBA" id="ARBA00017364"/>
    </source>
</evidence>
<feature type="compositionally biased region" description="Low complexity" evidence="6">
    <location>
        <begin position="794"/>
        <end position="805"/>
    </location>
</feature>
<comment type="similarity">
    <text evidence="2">Belongs to the ARS2 family.</text>
</comment>
<dbReference type="GO" id="GO:0031053">
    <property type="term" value="P:primary miRNA processing"/>
    <property type="evidence" value="ECO:0007669"/>
    <property type="project" value="TreeGrafter"/>
</dbReference>
<feature type="compositionally biased region" description="Basic and acidic residues" evidence="6">
    <location>
        <begin position="293"/>
        <end position="310"/>
    </location>
</feature>
<evidence type="ECO:0000259" key="8">
    <source>
        <dbReference type="Pfam" id="PF12066"/>
    </source>
</evidence>
<organism evidence="9 10">
    <name type="scientific">Romanomermis culicivorax</name>
    <name type="common">Nematode worm</name>
    <dbReference type="NCBI Taxonomy" id="13658"/>
    <lineage>
        <taxon>Eukaryota</taxon>
        <taxon>Metazoa</taxon>
        <taxon>Ecdysozoa</taxon>
        <taxon>Nematoda</taxon>
        <taxon>Enoplea</taxon>
        <taxon>Dorylaimia</taxon>
        <taxon>Mermithida</taxon>
        <taxon>Mermithoidea</taxon>
        <taxon>Mermithidae</taxon>
        <taxon>Romanomermis</taxon>
    </lineage>
</organism>
<feature type="region of interest" description="Disordered" evidence="6">
    <location>
        <begin position="223"/>
        <end position="377"/>
    </location>
</feature>
<keyword evidence="9" id="KW-1185">Reference proteome</keyword>
<feature type="compositionally biased region" description="Gly residues" evidence="6">
    <location>
        <begin position="775"/>
        <end position="784"/>
    </location>
</feature>
<dbReference type="InterPro" id="IPR007042">
    <property type="entry name" value="SERRATE/Ars2_C"/>
</dbReference>
<feature type="compositionally biased region" description="Basic and acidic residues" evidence="6">
    <location>
        <begin position="7"/>
        <end position="53"/>
    </location>
</feature>
<dbReference type="PANTHER" id="PTHR13165:SF0">
    <property type="entry name" value="SERRATE RNA EFFECTOR MOLECULE HOMOLOG"/>
    <property type="match status" value="1"/>
</dbReference>
<dbReference type="WBParaSite" id="nRc.2.0.1.t16927-RA">
    <property type="protein sequence ID" value="nRc.2.0.1.t16927-RA"/>
    <property type="gene ID" value="nRc.2.0.1.g16927"/>
</dbReference>
<evidence type="ECO:0000256" key="4">
    <source>
        <dbReference type="ARBA" id="ARBA00023242"/>
    </source>
</evidence>
<dbReference type="CDD" id="cd00590">
    <property type="entry name" value="RRM_SF"/>
    <property type="match status" value="1"/>
</dbReference>
<evidence type="ECO:0000259" key="7">
    <source>
        <dbReference type="Pfam" id="PF04959"/>
    </source>
</evidence>
<feature type="compositionally biased region" description="Low complexity" evidence="6">
    <location>
        <begin position="760"/>
        <end position="774"/>
    </location>
</feature>
<feature type="compositionally biased region" description="Gly residues" evidence="6">
    <location>
        <begin position="806"/>
        <end position="819"/>
    </location>
</feature>
<dbReference type="PANTHER" id="PTHR13165">
    <property type="entry name" value="ARSENITE-RESISTANCE PROTEIN 2"/>
    <property type="match status" value="1"/>
</dbReference>
<dbReference type="Pfam" id="PF04959">
    <property type="entry name" value="ARS2"/>
    <property type="match status" value="1"/>
</dbReference>
<feature type="compositionally biased region" description="Gly residues" evidence="6">
    <location>
        <begin position="844"/>
        <end position="853"/>
    </location>
</feature>
<name>A0A915ISC8_ROMCU</name>
<feature type="region of interest" description="Disordered" evidence="6">
    <location>
        <begin position="1"/>
        <end position="96"/>
    </location>
</feature>
<evidence type="ECO:0000256" key="5">
    <source>
        <dbReference type="ARBA" id="ARBA00030701"/>
    </source>
</evidence>
<accession>A0A915ISC8</accession>
<evidence type="ECO:0000256" key="2">
    <source>
        <dbReference type="ARBA" id="ARBA00005407"/>
    </source>
</evidence>
<comment type="subcellular location">
    <subcellularLocation>
        <location evidence="1">Nucleus</location>
    </subcellularLocation>
</comment>